<accession>A0AAD5XV82</accession>
<gene>
    <name evidence="1" type="primary">LAS1</name>
    <name evidence="1" type="ORF">HK099_003364</name>
</gene>
<feature type="non-terminal residue" evidence="1">
    <location>
        <position position="1"/>
    </location>
</feature>
<dbReference type="InterPro" id="IPR007174">
    <property type="entry name" value="Las1"/>
</dbReference>
<dbReference type="GO" id="GO:0090730">
    <property type="term" value="C:Las1 complex"/>
    <property type="evidence" value="ECO:0007669"/>
    <property type="project" value="InterPro"/>
</dbReference>
<sequence>MSYQPRIVPFQNQAEFELIYKNLYSNSEVNKTFAVSRINVWRTRGRLPHSIDSTSYLTESLLSLKDGNLSKNQKCLQLSMSFIRFLNGLVDSKQKSFFAQSLSSIANEIGLPSWFVELRHTATHDKLPNLEILKNGCESALNWLDLNYWKLQFFEEYDVEGELEFKNLLIVNLKRYKDLRKVEVESGMEMLGK</sequence>
<protein>
    <submittedName>
        <fullName evidence="1">rRNA-processing protein las1</fullName>
    </submittedName>
</protein>
<name>A0AAD5XV82_9FUNG</name>
<comment type="caution">
    <text evidence="1">The sequence shown here is derived from an EMBL/GenBank/DDBJ whole genome shotgun (WGS) entry which is preliminary data.</text>
</comment>
<dbReference type="Pfam" id="PF04031">
    <property type="entry name" value="Las1"/>
    <property type="match status" value="1"/>
</dbReference>
<dbReference type="GO" id="GO:0000460">
    <property type="term" value="P:maturation of 5.8S rRNA"/>
    <property type="evidence" value="ECO:0007669"/>
    <property type="project" value="TreeGrafter"/>
</dbReference>
<reference evidence="1" key="1">
    <citation type="submission" date="2020-05" db="EMBL/GenBank/DDBJ databases">
        <title>Phylogenomic resolution of chytrid fungi.</title>
        <authorList>
            <person name="Stajich J.E."/>
            <person name="Amses K."/>
            <person name="Simmons R."/>
            <person name="Seto K."/>
            <person name="Myers J."/>
            <person name="Bonds A."/>
            <person name="Quandt C.A."/>
            <person name="Barry K."/>
            <person name="Liu P."/>
            <person name="Grigoriev I."/>
            <person name="Longcore J.E."/>
            <person name="James T.Y."/>
        </authorList>
    </citation>
    <scope>NUCLEOTIDE SEQUENCE</scope>
    <source>
        <strain evidence="1">JEL0476</strain>
    </source>
</reference>
<evidence type="ECO:0000313" key="1">
    <source>
        <dbReference type="EMBL" id="KAJ3199033.1"/>
    </source>
</evidence>
<dbReference type="EMBL" id="JADGJW010002204">
    <property type="protein sequence ID" value="KAJ3199033.1"/>
    <property type="molecule type" value="Genomic_DNA"/>
</dbReference>
<proteinExistence type="predicted"/>
<dbReference type="PANTHER" id="PTHR15002:SF0">
    <property type="entry name" value="RIBOSOMAL BIOGENESIS PROTEIN LAS1L"/>
    <property type="match status" value="1"/>
</dbReference>
<dbReference type="GO" id="GO:0030687">
    <property type="term" value="C:preribosome, large subunit precursor"/>
    <property type="evidence" value="ECO:0007669"/>
    <property type="project" value="TreeGrafter"/>
</dbReference>
<organism evidence="1 2">
    <name type="scientific">Clydaea vesicula</name>
    <dbReference type="NCBI Taxonomy" id="447962"/>
    <lineage>
        <taxon>Eukaryota</taxon>
        <taxon>Fungi</taxon>
        <taxon>Fungi incertae sedis</taxon>
        <taxon>Chytridiomycota</taxon>
        <taxon>Chytridiomycota incertae sedis</taxon>
        <taxon>Chytridiomycetes</taxon>
        <taxon>Lobulomycetales</taxon>
        <taxon>Lobulomycetaceae</taxon>
        <taxon>Clydaea</taxon>
    </lineage>
</organism>
<dbReference type="Proteomes" id="UP001211065">
    <property type="component" value="Unassembled WGS sequence"/>
</dbReference>
<dbReference type="AlphaFoldDB" id="A0AAD5XV82"/>
<dbReference type="GO" id="GO:0004519">
    <property type="term" value="F:endonuclease activity"/>
    <property type="evidence" value="ECO:0007669"/>
    <property type="project" value="InterPro"/>
</dbReference>
<dbReference type="GO" id="GO:0000470">
    <property type="term" value="P:maturation of LSU-rRNA"/>
    <property type="evidence" value="ECO:0007669"/>
    <property type="project" value="TreeGrafter"/>
</dbReference>
<evidence type="ECO:0000313" key="2">
    <source>
        <dbReference type="Proteomes" id="UP001211065"/>
    </source>
</evidence>
<dbReference type="PANTHER" id="PTHR15002">
    <property type="entry name" value="RIBOSOMAL BIOGENESIS PROTEIN LAS1L"/>
    <property type="match status" value="1"/>
</dbReference>
<keyword evidence="2" id="KW-1185">Reference proteome</keyword>